<sequence length="95" mass="11472">MSKLPLSISDIKNIISLIHRKTALLLKIKEHDSDHPKQIEFNLLLNWVESNLKRYHDDDIENIERILMQGYTENEITNMFNYHFSKAKRKFFKRN</sequence>
<evidence type="ECO:0000313" key="2">
    <source>
        <dbReference type="Proteomes" id="UP001161065"/>
    </source>
</evidence>
<dbReference type="RefSeq" id="WP_280008330.1">
    <property type="nucleotide sequence ID" value="NZ_JAOCEK010000008.1"/>
</dbReference>
<evidence type="ECO:0000313" key="1">
    <source>
        <dbReference type="EMBL" id="MDH1334964.1"/>
    </source>
</evidence>
<proteinExistence type="predicted"/>
<reference evidence="1" key="1">
    <citation type="submission" date="2022-09" db="EMBL/GenBank/DDBJ databases">
        <title>Intensive care unit water sources are persistently colonized with multi-drug resistant bacteria and are the site of extensive horizontal gene transfer of antibiotic resistance genes.</title>
        <authorList>
            <person name="Diorio-Toth L."/>
        </authorList>
    </citation>
    <scope>NUCLEOTIDE SEQUENCE</scope>
    <source>
        <strain evidence="1">GD03832</strain>
    </source>
</reference>
<comment type="caution">
    <text evidence="1">The sequence shown here is derived from an EMBL/GenBank/DDBJ whole genome shotgun (WGS) entry which is preliminary data.</text>
</comment>
<dbReference type="EMBL" id="JAOCEK010000008">
    <property type="protein sequence ID" value="MDH1334964.1"/>
    <property type="molecule type" value="Genomic_DNA"/>
</dbReference>
<gene>
    <name evidence="1" type="ORF">N5D63_12540</name>
</gene>
<name>A0AA42Q2G1_9BURK</name>
<dbReference type="AlphaFoldDB" id="A0AA42Q2G1"/>
<organism evidence="1 2">
    <name type="scientific">Comamonas thiooxydans</name>
    <dbReference type="NCBI Taxonomy" id="363952"/>
    <lineage>
        <taxon>Bacteria</taxon>
        <taxon>Pseudomonadati</taxon>
        <taxon>Pseudomonadota</taxon>
        <taxon>Betaproteobacteria</taxon>
        <taxon>Burkholderiales</taxon>
        <taxon>Comamonadaceae</taxon>
        <taxon>Comamonas</taxon>
    </lineage>
</organism>
<accession>A0AA42Q2G1</accession>
<dbReference type="Proteomes" id="UP001161065">
    <property type="component" value="Unassembled WGS sequence"/>
</dbReference>
<protein>
    <submittedName>
        <fullName evidence="1">Uncharacterized protein</fullName>
    </submittedName>
</protein>